<name>A0A5B7DI49_PORTR</name>
<protein>
    <submittedName>
        <fullName evidence="1">Uncharacterized protein</fullName>
    </submittedName>
</protein>
<proteinExistence type="predicted"/>
<dbReference type="AlphaFoldDB" id="A0A5B7DI49"/>
<reference evidence="1 2" key="1">
    <citation type="submission" date="2019-05" db="EMBL/GenBank/DDBJ databases">
        <title>Another draft genome of Portunus trituberculatus and its Hox gene families provides insights of decapod evolution.</title>
        <authorList>
            <person name="Jeong J.-H."/>
            <person name="Song I."/>
            <person name="Kim S."/>
            <person name="Choi T."/>
            <person name="Kim D."/>
            <person name="Ryu S."/>
            <person name="Kim W."/>
        </authorList>
    </citation>
    <scope>NUCLEOTIDE SEQUENCE [LARGE SCALE GENOMIC DNA]</scope>
    <source>
        <tissue evidence="1">Muscle</tissue>
    </source>
</reference>
<comment type="caution">
    <text evidence="1">The sequence shown here is derived from an EMBL/GenBank/DDBJ whole genome shotgun (WGS) entry which is preliminary data.</text>
</comment>
<evidence type="ECO:0000313" key="1">
    <source>
        <dbReference type="EMBL" id="MPC21078.1"/>
    </source>
</evidence>
<gene>
    <name evidence="1" type="ORF">E2C01_014051</name>
</gene>
<sequence length="70" mass="7689">MHAKALKTIALFVAPQFATPAREDATQQLYRKAPASFSYSPRTPAVNFGSRESRCRKRGGQTSITVFVAT</sequence>
<keyword evidence="2" id="KW-1185">Reference proteome</keyword>
<accession>A0A5B7DI49</accession>
<dbReference type="Proteomes" id="UP000324222">
    <property type="component" value="Unassembled WGS sequence"/>
</dbReference>
<organism evidence="1 2">
    <name type="scientific">Portunus trituberculatus</name>
    <name type="common">Swimming crab</name>
    <name type="synonym">Neptunus trituberculatus</name>
    <dbReference type="NCBI Taxonomy" id="210409"/>
    <lineage>
        <taxon>Eukaryota</taxon>
        <taxon>Metazoa</taxon>
        <taxon>Ecdysozoa</taxon>
        <taxon>Arthropoda</taxon>
        <taxon>Crustacea</taxon>
        <taxon>Multicrustacea</taxon>
        <taxon>Malacostraca</taxon>
        <taxon>Eumalacostraca</taxon>
        <taxon>Eucarida</taxon>
        <taxon>Decapoda</taxon>
        <taxon>Pleocyemata</taxon>
        <taxon>Brachyura</taxon>
        <taxon>Eubrachyura</taxon>
        <taxon>Portunoidea</taxon>
        <taxon>Portunidae</taxon>
        <taxon>Portuninae</taxon>
        <taxon>Portunus</taxon>
    </lineage>
</organism>
<evidence type="ECO:0000313" key="2">
    <source>
        <dbReference type="Proteomes" id="UP000324222"/>
    </source>
</evidence>
<dbReference type="EMBL" id="VSRR010000939">
    <property type="protein sequence ID" value="MPC21078.1"/>
    <property type="molecule type" value="Genomic_DNA"/>
</dbReference>